<dbReference type="EMBL" id="KV419475">
    <property type="protein sequence ID" value="KZS86672.1"/>
    <property type="molecule type" value="Genomic_DNA"/>
</dbReference>
<proteinExistence type="predicted"/>
<feature type="transmembrane region" description="Helical" evidence="1">
    <location>
        <begin position="349"/>
        <end position="373"/>
    </location>
</feature>
<feature type="transmembrane region" description="Helical" evidence="1">
    <location>
        <begin position="321"/>
        <end position="343"/>
    </location>
</feature>
<feature type="transmembrane region" description="Helical" evidence="1">
    <location>
        <begin position="440"/>
        <end position="461"/>
    </location>
</feature>
<feature type="transmembrane region" description="Helical" evidence="1">
    <location>
        <begin position="169"/>
        <end position="186"/>
    </location>
</feature>
<evidence type="ECO:0000256" key="1">
    <source>
        <dbReference type="SAM" id="Phobius"/>
    </source>
</evidence>
<keyword evidence="1" id="KW-0472">Membrane</keyword>
<evidence type="ECO:0000313" key="3">
    <source>
        <dbReference type="Proteomes" id="UP000076722"/>
    </source>
</evidence>
<feature type="transmembrane region" description="Helical" evidence="1">
    <location>
        <begin position="198"/>
        <end position="216"/>
    </location>
</feature>
<keyword evidence="1" id="KW-1133">Transmembrane helix</keyword>
<feature type="transmembrane region" description="Helical" evidence="1">
    <location>
        <begin position="60"/>
        <end position="78"/>
    </location>
</feature>
<name>A0A164MFT1_9AGAM</name>
<feature type="transmembrane region" description="Helical" evidence="1">
    <location>
        <begin position="145"/>
        <end position="163"/>
    </location>
</feature>
<keyword evidence="1" id="KW-0812">Transmembrane</keyword>
<keyword evidence="3" id="KW-1185">Reference proteome</keyword>
<organism evidence="2 3">
    <name type="scientific">Sistotremastrum niveocremeum HHB9708</name>
    <dbReference type="NCBI Taxonomy" id="1314777"/>
    <lineage>
        <taxon>Eukaryota</taxon>
        <taxon>Fungi</taxon>
        <taxon>Dikarya</taxon>
        <taxon>Basidiomycota</taxon>
        <taxon>Agaricomycotina</taxon>
        <taxon>Agaricomycetes</taxon>
        <taxon>Sistotremastrales</taxon>
        <taxon>Sistotremastraceae</taxon>
        <taxon>Sertulicium</taxon>
        <taxon>Sertulicium niveocremeum</taxon>
    </lineage>
</organism>
<evidence type="ECO:0000313" key="2">
    <source>
        <dbReference type="EMBL" id="KZS86672.1"/>
    </source>
</evidence>
<protein>
    <submittedName>
        <fullName evidence="2">Uncharacterized protein</fullName>
    </submittedName>
</protein>
<feature type="transmembrane region" description="Helical" evidence="1">
    <location>
        <begin position="84"/>
        <end position="110"/>
    </location>
</feature>
<reference evidence="2 3" key="1">
    <citation type="journal article" date="2016" name="Mol. Biol. Evol.">
        <title>Comparative Genomics of Early-Diverging Mushroom-Forming Fungi Provides Insights into the Origins of Lignocellulose Decay Capabilities.</title>
        <authorList>
            <person name="Nagy L.G."/>
            <person name="Riley R."/>
            <person name="Tritt A."/>
            <person name="Adam C."/>
            <person name="Daum C."/>
            <person name="Floudas D."/>
            <person name="Sun H."/>
            <person name="Yadav J.S."/>
            <person name="Pangilinan J."/>
            <person name="Larsson K.H."/>
            <person name="Matsuura K."/>
            <person name="Barry K."/>
            <person name="Labutti K."/>
            <person name="Kuo R."/>
            <person name="Ohm R.A."/>
            <person name="Bhattacharya S.S."/>
            <person name="Shirouzu T."/>
            <person name="Yoshinaga Y."/>
            <person name="Martin F.M."/>
            <person name="Grigoriev I.V."/>
            <person name="Hibbett D.S."/>
        </authorList>
    </citation>
    <scope>NUCLEOTIDE SEQUENCE [LARGE SCALE GENOMIC DNA]</scope>
    <source>
        <strain evidence="2 3">HHB9708</strain>
    </source>
</reference>
<accession>A0A164MFT1</accession>
<gene>
    <name evidence="2" type="ORF">SISNIDRAFT_553501</name>
</gene>
<feature type="transmembrane region" description="Helical" evidence="1">
    <location>
        <begin position="12"/>
        <end position="30"/>
    </location>
</feature>
<dbReference type="Proteomes" id="UP000076722">
    <property type="component" value="Unassembled WGS sequence"/>
</dbReference>
<dbReference type="AlphaFoldDB" id="A0A164MFT1"/>
<feature type="transmembrane region" description="Helical" evidence="1">
    <location>
        <begin position="247"/>
        <end position="268"/>
    </location>
</feature>
<sequence length="462" mass="53130">MANFLETFSVYYSYFLPALVAYALVSPTSLRNWLAVQETPVLVQIRSVEERDRRKWEQRASLAITVVVGVVMLVLINLPRMGILIPGVVIDSWFGVFLGGVLAVAFFMTIYREFTWVRFMCRRDLDGDVKICEVPTDYLQDHGRLLVWSLMFSSAFISLAALLFDNGMAIVLLTISTVYMINLNPFPRMTMKRSIKFCMTLSTIYIVCGLMLFFRLPSQQPRSPYIQYASPIISERPEWWAHNSLKWGGWVISMLWSILQGPLIALCYRYDFNNWIQDHPEKGSLLAQSLAVALLPENDPELSPGVLVPAKSLIPSFSKPYYTAVLCSWLVTHLITLVWIPIMDEGLRFAFAPIAGTLAMPVMCITILIVAWVRYEVSDLWEYREDWKITTTYLPDDEEARAALCILHEAPGPIFERAARWAAMYHMAGEARMHRTFSSYVLFTISYRLVVLLLHFLYFYLH</sequence>
<dbReference type="OrthoDB" id="10685177at2759"/>